<evidence type="ECO:0000313" key="2">
    <source>
        <dbReference type="Proteomes" id="UP000231194"/>
    </source>
</evidence>
<keyword evidence="2" id="KW-1185">Reference proteome</keyword>
<proteinExistence type="predicted"/>
<dbReference type="OrthoDB" id="9802256at2"/>
<accession>A0A2M8RAK4</accession>
<gene>
    <name evidence="1" type="ORF">CVM73_12050</name>
</gene>
<evidence type="ECO:0008006" key="3">
    <source>
        <dbReference type="Google" id="ProtNLM"/>
    </source>
</evidence>
<dbReference type="RefSeq" id="WP_100232198.1">
    <property type="nucleotide sequence ID" value="NZ_PGVG01000008.1"/>
</dbReference>
<dbReference type="EMBL" id="PGVG01000008">
    <property type="protein sequence ID" value="PJG54828.1"/>
    <property type="molecule type" value="Genomic_DNA"/>
</dbReference>
<dbReference type="PIRSF" id="PIRSF033303">
    <property type="entry name" value="UCP033303"/>
    <property type="match status" value="1"/>
</dbReference>
<reference evidence="1 2" key="1">
    <citation type="submission" date="2017-11" db="EMBL/GenBank/DDBJ databases">
        <title>Bradyrhizobium forestalis sp. nov., an efficient nitrogen-fixing bacterium isolated from nodules of forest legume species in the Amazon.</title>
        <authorList>
            <person name="Costa E.M."/>
            <person name="Guimaraes A."/>
            <person name="Carvalho T.S."/>
            <person name="Rodrigues T.L."/>
            <person name="Ribeiro P.R.A."/>
            <person name="Lebbe L."/>
            <person name="Willems A."/>
            <person name="Moreira F.M.S."/>
        </authorList>
    </citation>
    <scope>NUCLEOTIDE SEQUENCE [LARGE SCALE GENOMIC DNA]</scope>
    <source>
        <strain evidence="1 2">INPA54B</strain>
    </source>
</reference>
<dbReference type="InterPro" id="IPR009758">
    <property type="entry name" value="DUF1326"/>
</dbReference>
<dbReference type="Pfam" id="PF07040">
    <property type="entry name" value="DUF1326"/>
    <property type="match status" value="1"/>
</dbReference>
<protein>
    <recommendedName>
        <fullName evidence="3">DUF1326 domain-containing protein</fullName>
    </recommendedName>
</protein>
<dbReference type="Proteomes" id="UP000231194">
    <property type="component" value="Unassembled WGS sequence"/>
</dbReference>
<name>A0A2M8RAK4_9BRAD</name>
<dbReference type="InterPro" id="IPR014581">
    <property type="entry name" value="UCP033303"/>
</dbReference>
<dbReference type="AlphaFoldDB" id="A0A2M8RAK4"/>
<evidence type="ECO:0000313" key="1">
    <source>
        <dbReference type="EMBL" id="PJG54828.1"/>
    </source>
</evidence>
<organism evidence="1 2">
    <name type="scientific">Bradyrhizobium forestalis</name>
    <dbReference type="NCBI Taxonomy" id="1419263"/>
    <lineage>
        <taxon>Bacteria</taxon>
        <taxon>Pseudomonadati</taxon>
        <taxon>Pseudomonadota</taxon>
        <taxon>Alphaproteobacteria</taxon>
        <taxon>Hyphomicrobiales</taxon>
        <taxon>Nitrobacteraceae</taxon>
        <taxon>Bradyrhizobium</taxon>
    </lineage>
</organism>
<comment type="caution">
    <text evidence="1">The sequence shown here is derived from an EMBL/GenBank/DDBJ whole genome shotgun (WGS) entry which is preliminary data.</text>
</comment>
<sequence length="210" mass="22692">MAASDWRLEGEWMKNCNCAFGCPCDFNALPTHGYCKGMVGMRIARGHFEGVKLDGLCFAVVVDFPGALHQGNGKMQPIVDQRATPEQRQALFNILSGKHSAEGTLFHIFSLIVTTIHDPVFAPFEFSFDKNGRVAKLIAGDVLETEVEPIKNPVTGAPHRVQVVMPEGFEHRAAEVASANIRSTGAISFETQGTHSSLANVVQTPEGVAA</sequence>